<sequence length="65" mass="7452">MYLGECDITILLGSVNKTKTIVKINRIEMGFNSEEELQFIKIKELAKEEYSELKASLNLQACIKK</sequence>
<dbReference type="RefSeq" id="WP_336474328.1">
    <property type="nucleotide sequence ID" value="NZ_JBAWSX010000021.1"/>
</dbReference>
<protein>
    <submittedName>
        <fullName evidence="1">Uncharacterized protein</fullName>
    </submittedName>
</protein>
<gene>
    <name evidence="1" type="ORF">WAZ07_23080</name>
</gene>
<dbReference type="Proteomes" id="UP001372526">
    <property type="component" value="Unassembled WGS sequence"/>
</dbReference>
<dbReference type="EMBL" id="JBAWSX010000021">
    <property type="protein sequence ID" value="MEI4804047.1"/>
    <property type="molecule type" value="Genomic_DNA"/>
</dbReference>
<reference evidence="1 2" key="1">
    <citation type="submission" date="2024-01" db="EMBL/GenBank/DDBJ databases">
        <title>Seven novel Bacillus-like species.</title>
        <authorList>
            <person name="Liu G."/>
        </authorList>
    </citation>
    <scope>NUCLEOTIDE SEQUENCE [LARGE SCALE GENOMIC DNA]</scope>
    <source>
        <strain evidence="1 2">FJAT-51639</strain>
    </source>
</reference>
<organism evidence="1 2">
    <name type="scientific">Bacillus bruguierae</name>
    <dbReference type="NCBI Taxonomy" id="3127667"/>
    <lineage>
        <taxon>Bacteria</taxon>
        <taxon>Bacillati</taxon>
        <taxon>Bacillota</taxon>
        <taxon>Bacilli</taxon>
        <taxon>Bacillales</taxon>
        <taxon>Bacillaceae</taxon>
        <taxon>Bacillus</taxon>
    </lineage>
</organism>
<keyword evidence="2" id="KW-1185">Reference proteome</keyword>
<proteinExistence type="predicted"/>
<accession>A0ABU8FMY7</accession>
<evidence type="ECO:0000313" key="1">
    <source>
        <dbReference type="EMBL" id="MEI4804047.1"/>
    </source>
</evidence>
<comment type="caution">
    <text evidence="1">The sequence shown here is derived from an EMBL/GenBank/DDBJ whole genome shotgun (WGS) entry which is preliminary data.</text>
</comment>
<name>A0ABU8FMY7_9BACI</name>
<evidence type="ECO:0000313" key="2">
    <source>
        <dbReference type="Proteomes" id="UP001372526"/>
    </source>
</evidence>